<dbReference type="Proteomes" id="UP000232688">
    <property type="component" value="Unassembled WGS sequence"/>
</dbReference>
<dbReference type="AlphaFoldDB" id="A0A2N0QQB6"/>
<proteinExistence type="predicted"/>
<gene>
    <name evidence="2" type="ORF">RhiirA1_479711</name>
</gene>
<feature type="chain" id="PRO_5014916347" evidence="1">
    <location>
        <begin position="17"/>
        <end position="77"/>
    </location>
</feature>
<name>A0A2N0QQB6_9GLOM</name>
<evidence type="ECO:0000313" key="3">
    <source>
        <dbReference type="Proteomes" id="UP000232688"/>
    </source>
</evidence>
<comment type="caution">
    <text evidence="2">The sequence shown here is derived from an EMBL/GenBank/DDBJ whole genome shotgun (WGS) entry which is preliminary data.</text>
</comment>
<organism evidence="2 3">
    <name type="scientific">Rhizophagus irregularis</name>
    <dbReference type="NCBI Taxonomy" id="588596"/>
    <lineage>
        <taxon>Eukaryota</taxon>
        <taxon>Fungi</taxon>
        <taxon>Fungi incertae sedis</taxon>
        <taxon>Mucoromycota</taxon>
        <taxon>Glomeromycotina</taxon>
        <taxon>Glomeromycetes</taxon>
        <taxon>Glomerales</taxon>
        <taxon>Glomeraceae</taxon>
        <taxon>Rhizophagus</taxon>
    </lineage>
</organism>
<sequence>MLKMLIIFIYLTSICCFFVTSQNVLSRDILSQNVSSPNTPPQYTSPQDIWYIYKEPIEGLKLRDTLTLKDEQAELHT</sequence>
<keyword evidence="1" id="KW-0732">Signal</keyword>
<evidence type="ECO:0000313" key="2">
    <source>
        <dbReference type="EMBL" id="PKC53239.1"/>
    </source>
</evidence>
<protein>
    <submittedName>
        <fullName evidence="2">Uncharacterized protein</fullName>
    </submittedName>
</protein>
<accession>A0A2N0QQB6</accession>
<dbReference type="VEuPathDB" id="FungiDB:RhiirA1_479711"/>
<evidence type="ECO:0000256" key="1">
    <source>
        <dbReference type="SAM" id="SignalP"/>
    </source>
</evidence>
<dbReference type="EMBL" id="LLXH01004480">
    <property type="protein sequence ID" value="PKC53239.1"/>
    <property type="molecule type" value="Genomic_DNA"/>
</dbReference>
<reference evidence="2 3" key="1">
    <citation type="submission" date="2017-10" db="EMBL/GenBank/DDBJ databases">
        <title>Extensive intraspecific genome diversity in a model arbuscular mycorrhizal fungus.</title>
        <authorList>
            <person name="Chen E.C.H."/>
            <person name="Morin E."/>
            <person name="Baudet D."/>
            <person name="Noel J."/>
            <person name="Ndikumana S."/>
            <person name="Charron P."/>
            <person name="St-Onge C."/>
            <person name="Giorgi J."/>
            <person name="Grigoriev I.V."/>
            <person name="Roux C."/>
            <person name="Martin F.M."/>
            <person name="Corradi N."/>
        </authorList>
    </citation>
    <scope>NUCLEOTIDE SEQUENCE [LARGE SCALE GENOMIC DNA]</scope>
    <source>
        <strain evidence="2 3">A1</strain>
    </source>
</reference>
<reference evidence="2 3" key="2">
    <citation type="submission" date="2017-10" db="EMBL/GenBank/DDBJ databases">
        <title>Genome analyses suggest a sexual origin of heterokaryosis in a supposedly ancient asexual fungus.</title>
        <authorList>
            <person name="Corradi N."/>
            <person name="Sedzielewska K."/>
            <person name="Noel J."/>
            <person name="Charron P."/>
            <person name="Farinelli L."/>
            <person name="Marton T."/>
            <person name="Kruger M."/>
            <person name="Pelin A."/>
            <person name="Brachmann A."/>
            <person name="Corradi N."/>
        </authorList>
    </citation>
    <scope>NUCLEOTIDE SEQUENCE [LARGE SCALE GENOMIC DNA]</scope>
    <source>
        <strain evidence="2 3">A1</strain>
    </source>
</reference>
<feature type="signal peptide" evidence="1">
    <location>
        <begin position="1"/>
        <end position="16"/>
    </location>
</feature>